<gene>
    <name evidence="3" type="ORF">AOG54_04850</name>
    <name evidence="2" type="ORF">SE19_02910</name>
</gene>
<organism evidence="2 5">
    <name type="scientific">Acidiplasma aeolicum</name>
    <dbReference type="NCBI Taxonomy" id="507754"/>
    <lineage>
        <taxon>Archaea</taxon>
        <taxon>Methanobacteriati</taxon>
        <taxon>Thermoplasmatota</taxon>
        <taxon>Thermoplasmata</taxon>
        <taxon>Thermoplasmatales</taxon>
        <taxon>Ferroplasmaceae</taxon>
        <taxon>Acidiplasma</taxon>
    </lineage>
</organism>
<feature type="transmembrane region" description="Helical" evidence="1">
    <location>
        <begin position="325"/>
        <end position="345"/>
    </location>
</feature>
<feature type="transmembrane region" description="Helical" evidence="1">
    <location>
        <begin position="116"/>
        <end position="136"/>
    </location>
</feature>
<accession>A0A0P9CML2</accession>
<dbReference type="EMBL" id="LKBG01000239">
    <property type="protein sequence ID" value="KQB34472.1"/>
    <property type="molecule type" value="Genomic_DNA"/>
</dbReference>
<feature type="transmembrane region" description="Helical" evidence="1">
    <location>
        <begin position="46"/>
        <end position="64"/>
    </location>
</feature>
<proteinExistence type="predicted"/>
<feature type="transmembrane region" description="Helical" evidence="1">
    <location>
        <begin position="172"/>
        <end position="195"/>
    </location>
</feature>
<dbReference type="AlphaFoldDB" id="A0A0P9CML2"/>
<feature type="transmembrane region" description="Helical" evidence="1">
    <location>
        <begin position="351"/>
        <end position="372"/>
    </location>
</feature>
<keyword evidence="1" id="KW-1133">Transmembrane helix</keyword>
<name>A0A0P9CML2_9ARCH</name>
<evidence type="ECO:0000313" key="3">
    <source>
        <dbReference type="EMBL" id="KQB34472.1"/>
    </source>
</evidence>
<feature type="transmembrane region" description="Helical" evidence="1">
    <location>
        <begin position="148"/>
        <end position="166"/>
    </location>
</feature>
<dbReference type="Proteomes" id="UP000050320">
    <property type="component" value="Unassembled WGS sequence"/>
</dbReference>
<evidence type="ECO:0000313" key="5">
    <source>
        <dbReference type="Proteomes" id="UP000050515"/>
    </source>
</evidence>
<evidence type="ECO:0000256" key="1">
    <source>
        <dbReference type="SAM" id="Phobius"/>
    </source>
</evidence>
<comment type="caution">
    <text evidence="2">The sequence shown here is derived from an EMBL/GenBank/DDBJ whole genome shotgun (WGS) entry which is preliminary data.</text>
</comment>
<evidence type="ECO:0000313" key="4">
    <source>
        <dbReference type="Proteomes" id="UP000050320"/>
    </source>
</evidence>
<feature type="transmembrane region" description="Helical" evidence="1">
    <location>
        <begin position="272"/>
        <end position="294"/>
    </location>
</feature>
<dbReference type="OrthoDB" id="42398at2157"/>
<keyword evidence="4" id="KW-1185">Reference proteome</keyword>
<dbReference type="GeneID" id="84222103"/>
<evidence type="ECO:0000313" key="2">
    <source>
        <dbReference type="EMBL" id="KPV47014.1"/>
    </source>
</evidence>
<reference evidence="2 5" key="1">
    <citation type="submission" date="2015-09" db="EMBL/GenBank/DDBJ databases">
        <title>Draft genome sequence of Acidiplasma aeolicum DSM 18409.</title>
        <authorList>
            <person name="Hemp J."/>
        </authorList>
    </citation>
    <scope>NUCLEOTIDE SEQUENCE [LARGE SCALE GENOMIC DNA]</scope>
    <source>
        <strain evidence="2 5">V</strain>
    </source>
</reference>
<dbReference type="Proteomes" id="UP000050515">
    <property type="component" value="Unassembled WGS sequence"/>
</dbReference>
<keyword evidence="1" id="KW-0812">Transmembrane</keyword>
<dbReference type="RefSeq" id="WP_048102103.1">
    <property type="nucleotide sequence ID" value="NZ_JBBYJF010000006.1"/>
</dbReference>
<protein>
    <submittedName>
        <fullName evidence="2">Uncharacterized protein</fullName>
    </submittedName>
</protein>
<dbReference type="EMBL" id="LJCQ01000147">
    <property type="protein sequence ID" value="KPV47014.1"/>
    <property type="molecule type" value="Genomic_DNA"/>
</dbReference>
<sequence>MLGKVIKLILSTRFTVFFMLLIIIMIYVSIISSITGINFYLPEYRYVYILISAIFILLFSRPSRIPLMKSDIDFLYVSPIKKTDFALAIFISYYIVSGMMLLIFLLPFSVYTVSGIYGKAIAMTDTVIFSFFAVASELISISMQKYKILIASIIILYIASTAIFGYGPLGFIFGHIYSGTLIIIASMIIAMYFSIKGLENYSDLSISGKSLESDNIGFYSKKGCMSILKKSYYMVYMRGGIVKNYNMFIFIPPGVIIAMLIFYFFIKIPDKGFLSEFIMILFILYLTIFSISMIQNTFMYERGWLSFNSVDPAVYMRYFLLGKVLRYYTIMIPSAVIFLLEYIFIGGIYYYVTIIILFNIPSMIIIGVLVLMRTNPRQIKDPEFIQIRNSIKNSVYMVLIIPFIIINLFILLSFYAVIISSSILFASGIYILLNKNLWRSAALKLFERGFI</sequence>
<reference evidence="3 4" key="2">
    <citation type="submission" date="2015-09" db="EMBL/GenBank/DDBJ databases">
        <title>Heavy metals and arsenic resistance mechanisms in polyextremophilic archaea of the family Ferroplasmaceae.</title>
        <authorList>
            <person name="Bulaev A.G."/>
            <person name="Kanygina A.V."/>
        </authorList>
    </citation>
    <scope>NUCLEOTIDE SEQUENCE [LARGE SCALE GENOMIC DNA]</scope>
    <source>
        <strain evidence="3 4">VT</strain>
    </source>
</reference>
<feature type="transmembrane region" description="Helical" evidence="1">
    <location>
        <begin position="393"/>
        <end position="410"/>
    </location>
</feature>
<keyword evidence="1" id="KW-0472">Membrane</keyword>
<dbReference type="PATRIC" id="fig|507754.4.peg.916"/>
<feature type="transmembrane region" description="Helical" evidence="1">
    <location>
        <begin position="247"/>
        <end position="266"/>
    </location>
</feature>
<feature type="transmembrane region" description="Helical" evidence="1">
    <location>
        <begin position="16"/>
        <end position="40"/>
    </location>
</feature>
<feature type="transmembrane region" description="Helical" evidence="1">
    <location>
        <begin position="416"/>
        <end position="433"/>
    </location>
</feature>
<feature type="transmembrane region" description="Helical" evidence="1">
    <location>
        <begin position="85"/>
        <end position="110"/>
    </location>
</feature>